<evidence type="ECO:0000256" key="5">
    <source>
        <dbReference type="ARBA" id="ARBA00047033"/>
    </source>
</evidence>
<evidence type="ECO:0000256" key="7">
    <source>
        <dbReference type="SAM" id="MobiDB-lite"/>
    </source>
</evidence>
<feature type="region of interest" description="Disordered" evidence="7">
    <location>
        <begin position="1191"/>
        <end position="1401"/>
    </location>
</feature>
<evidence type="ECO:0000259" key="9">
    <source>
        <dbReference type="Pfam" id="PF11732"/>
    </source>
</evidence>
<reference evidence="11 12" key="1">
    <citation type="submission" date="2023-11" db="EMBL/GenBank/DDBJ databases">
        <authorList>
            <person name="Okamura Y."/>
        </authorList>
    </citation>
    <scope>NUCLEOTIDE SEQUENCE [LARGE SCALE GENOMIC DNA]</scope>
</reference>
<feature type="compositionally biased region" description="Basic and acidic residues" evidence="7">
    <location>
        <begin position="1284"/>
        <end position="1293"/>
    </location>
</feature>
<evidence type="ECO:0000256" key="3">
    <source>
        <dbReference type="ARBA" id="ARBA00019596"/>
    </source>
</evidence>
<comment type="similarity">
    <text evidence="2">Belongs to the THOC2 family.</text>
</comment>
<evidence type="ECO:0000256" key="1">
    <source>
        <dbReference type="ARBA" id="ARBA00004123"/>
    </source>
</evidence>
<dbReference type="PANTHER" id="PTHR21597">
    <property type="entry name" value="THO2 PROTEIN"/>
    <property type="match status" value="1"/>
</dbReference>
<keyword evidence="6" id="KW-0175">Coiled coil</keyword>
<dbReference type="GO" id="GO:0000445">
    <property type="term" value="C:THO complex part of transcription export complex"/>
    <property type="evidence" value="ECO:0007669"/>
    <property type="project" value="TreeGrafter"/>
</dbReference>
<evidence type="ECO:0000256" key="4">
    <source>
        <dbReference type="ARBA" id="ARBA00023242"/>
    </source>
</evidence>
<proteinExistence type="inferred from homology"/>
<evidence type="ECO:0000259" key="8">
    <source>
        <dbReference type="Pfam" id="PF11262"/>
    </source>
</evidence>
<gene>
    <name evidence="11" type="ORF">LNINA_LOCUS10925</name>
</gene>
<feature type="domain" description="THO complex subunitTHOC2 C-terminal" evidence="8">
    <location>
        <begin position="868"/>
        <end position="1169"/>
    </location>
</feature>
<protein>
    <recommendedName>
        <fullName evidence="3">THO complex subunit 2</fullName>
    </recommendedName>
</protein>
<evidence type="ECO:0000313" key="11">
    <source>
        <dbReference type="EMBL" id="CAK1551819.1"/>
    </source>
</evidence>
<feature type="compositionally biased region" description="Basic and acidic residues" evidence="7">
    <location>
        <begin position="1218"/>
        <end position="1273"/>
    </location>
</feature>
<keyword evidence="12" id="KW-1185">Reference proteome</keyword>
<feature type="compositionally biased region" description="Basic and acidic residues" evidence="7">
    <location>
        <begin position="1339"/>
        <end position="1358"/>
    </location>
</feature>
<dbReference type="GO" id="GO:0006397">
    <property type="term" value="P:mRNA processing"/>
    <property type="evidence" value="ECO:0007669"/>
    <property type="project" value="InterPro"/>
</dbReference>
<accession>A0AAV1JTK3</accession>
<dbReference type="InterPro" id="IPR032302">
    <property type="entry name" value="THOC2_N"/>
</dbReference>
<name>A0AAV1JTK3_9NEOP</name>
<dbReference type="Proteomes" id="UP001497472">
    <property type="component" value="Unassembled WGS sequence"/>
</dbReference>
<feature type="domain" description="THO complex subunit 2 N-terminal" evidence="10">
    <location>
        <begin position="10"/>
        <end position="395"/>
    </location>
</feature>
<feature type="domain" description="THO complex subunit 2 N-terminal" evidence="10">
    <location>
        <begin position="420"/>
        <end position="554"/>
    </location>
</feature>
<keyword evidence="4" id="KW-0539">Nucleus</keyword>
<dbReference type="Pfam" id="PF11732">
    <property type="entry name" value="Thoc2"/>
    <property type="match status" value="1"/>
</dbReference>
<dbReference type="InterPro" id="IPR040007">
    <property type="entry name" value="Tho2"/>
</dbReference>
<feature type="coiled-coil region" evidence="6">
    <location>
        <begin position="891"/>
        <end position="949"/>
    </location>
</feature>
<comment type="caution">
    <text evidence="11">The sequence shown here is derived from an EMBL/GenBank/DDBJ whole genome shotgun (WGS) entry which is preliminary data.</text>
</comment>
<evidence type="ECO:0000256" key="2">
    <source>
        <dbReference type="ARBA" id="ARBA00007857"/>
    </source>
</evidence>
<evidence type="ECO:0000313" key="12">
    <source>
        <dbReference type="Proteomes" id="UP001497472"/>
    </source>
</evidence>
<feature type="compositionally biased region" description="Basic and acidic residues" evidence="7">
    <location>
        <begin position="1306"/>
        <end position="1331"/>
    </location>
</feature>
<comment type="subunit">
    <text evidence="5">Component of the THO subcomplex, which is composed of THOC1, THOC2, THOC3, THOC5, THOC6 and THOC7. The THO subcomplex interacts with DDX39B to form the THO-DDX39B complex which multimerizes into a 28-subunit tetrameric assembly. Component of the transcription/export (TREX) complex at least composed of ALYREF/THOC4, DDX39B, SARNP/CIP29, CHTOP and the THO subcomplex; in the complex interacts with THOC1, THOC3, THOC5, THOC7 and DDX39B. TREX seems to have a dynamic structure involving ATP-dependent remodeling. Interacts with POLDIP3 and ZC3H11A.</text>
</comment>
<organism evidence="11 12">
    <name type="scientific">Leptosia nina</name>
    <dbReference type="NCBI Taxonomy" id="320188"/>
    <lineage>
        <taxon>Eukaryota</taxon>
        <taxon>Metazoa</taxon>
        <taxon>Ecdysozoa</taxon>
        <taxon>Arthropoda</taxon>
        <taxon>Hexapoda</taxon>
        <taxon>Insecta</taxon>
        <taxon>Pterygota</taxon>
        <taxon>Neoptera</taxon>
        <taxon>Endopterygota</taxon>
        <taxon>Lepidoptera</taxon>
        <taxon>Glossata</taxon>
        <taxon>Ditrysia</taxon>
        <taxon>Papilionoidea</taxon>
        <taxon>Pieridae</taxon>
        <taxon>Pierinae</taxon>
        <taxon>Leptosia</taxon>
    </lineage>
</organism>
<evidence type="ECO:0000256" key="6">
    <source>
        <dbReference type="SAM" id="Coils"/>
    </source>
</evidence>
<dbReference type="PANTHER" id="PTHR21597:SF0">
    <property type="entry name" value="THO COMPLEX SUBUNIT 2"/>
    <property type="match status" value="1"/>
</dbReference>
<comment type="subcellular location">
    <subcellularLocation>
        <location evidence="1">Nucleus</location>
    </subcellularLocation>
</comment>
<dbReference type="InterPro" id="IPR021726">
    <property type="entry name" value="THO_THOC2_N"/>
</dbReference>
<evidence type="ECO:0000259" key="10">
    <source>
        <dbReference type="Pfam" id="PF16134"/>
    </source>
</evidence>
<dbReference type="GO" id="GO:0003729">
    <property type="term" value="F:mRNA binding"/>
    <property type="evidence" value="ECO:0007669"/>
    <property type="project" value="TreeGrafter"/>
</dbReference>
<dbReference type="GO" id="GO:0006406">
    <property type="term" value="P:mRNA export from nucleus"/>
    <property type="evidence" value="ECO:0007669"/>
    <property type="project" value="InterPro"/>
</dbReference>
<dbReference type="Pfam" id="PF16134">
    <property type="entry name" value="THOC2_N"/>
    <property type="match status" value="2"/>
</dbReference>
<dbReference type="InterPro" id="IPR021418">
    <property type="entry name" value="THO_THOC2_C"/>
</dbReference>
<feature type="compositionally biased region" description="Basic and acidic residues" evidence="7">
    <location>
        <begin position="1383"/>
        <end position="1401"/>
    </location>
</feature>
<feature type="domain" description="THO complex subunitTHOC2 N-terminal" evidence="9">
    <location>
        <begin position="556"/>
        <end position="628"/>
    </location>
</feature>
<dbReference type="Pfam" id="PF11262">
    <property type="entry name" value="Tho2"/>
    <property type="match status" value="1"/>
</dbReference>
<dbReference type="EMBL" id="CAVLEF010000132">
    <property type="protein sequence ID" value="CAK1551819.1"/>
    <property type="molecule type" value="Genomic_DNA"/>
</dbReference>
<sequence length="1401" mass="160165">MNTSTKFISDYCKTWEKSGKDLFVKVITQYIKDEGKSPLFTKSGKLSGLSQSIYDLLLCGLKGHLKKDAVVSVLRDISMLHADIPSILLDVVCVLDAETSLDTQSEERSIFCYFVRELEPFLSDKLLKERLEIDTLQDVGTLKNKNFYTKFIKIKTKLYYKQRKFNLFREESEGYAKLIVELNQEISENTEWKSILEIIQSLIGCFNLDPNRVLDIILESFEARPHLDKLFISLIKNYMCDPQVISEVIGFKLSNMEVLDNYKEPPHLMTVIALLLQHQVISLDDVYPWLRPDDIIMAKEADKETKLVQDFLRKLNIVSTKGPQTNGPAEVIEEKADPQEYWANQKLVLCEALLRVCAWREFSALFSRLHVTSMPVRPAKALCDMLHAVIEPLYRIQCRVAPKIIGKPVSPLKSKLAPKSCKSFEDMKETVIPALILLGPALHHDPILMYKIIRILRTSRSVDGDPLEHEALTVLDAAILPSLTLMEGNCCMSEEVYTLLKLYSYQCRYCLYARWKNESGEKIPALMRVRGNSLQRIKHIMKRVSKENIKPQGRLIGKLSHAAPAFLFDYMLLQIQTYDNLIGPVVESLKYLTSLSLDVLGYCLVEALCTGRGSAPGAAHPPWLQALAAFAGAAFKKHNIELTGLLQFVANRLKAQQSQDLLILKEIVQKMAGIEAAEEMTPEQLDAMAGGELLKGEAGYFSQVRNTRRSSARLKEAVVGNNLDIALCILSAQQRHCCVWKEVTDDGGNETSGSQLKVVGRLADQCQDALVQLGTFLASSHAPDEYAARLPPLPELLRDYHVDADVAFFLHRPVLAQKIAAKVEFLRKSSDSKSDSQEKSVVRYSIASKEALEPIVTSITPLLPAKVWEDISPEFYVTFWSLSMYDLRVPVESYEREVERLKTAAASAAKDTSQGTKGKKEQERFNTLIDKLQDERRRQEEHVSRVQARLSRECAGWFPARAAKSAKNETVTRLMQLCLFPRCVFTAADALYCAQFVHTVHALKTPNFSTLLCYDRLFCDITYSVMSCTEGEAARYGQFLCRVLGTAMRWHADRAAFHAECAHYPGFVTKYRVSNQFTEANDHVGYENYRHVCHKWHYKITKAMVVCLDSGDYVQIRNALIVLIKILPHFPVLAKLAQIIERKIEKVKEEEKIQRPDLYVLATGYSGQLRNKIPNMMKESDFHQVVDQHKANATAQAANVKEETKQSDTVASPVQTSDSDKKESKSDRRRDESEREKDSKRESRSSLKERNKEELRSKDKSPRDRTHREERYLEAISPPHEHRHPSDDLDRDVKRRKVESSGNGKGNKELDDRSPEKEKRKTKLRGDERKERKISRKRDRVEETPILEQKRRRDDQKAVIKMAGHQNGSQEDHHYEKYHKREKSPFRDRSHEELRDKQYPF</sequence>
<feature type="compositionally biased region" description="Polar residues" evidence="7">
    <location>
        <begin position="1207"/>
        <end position="1216"/>
    </location>
</feature>